<sequence>MKLYYIWDAYCGWCYGFGAHLKPLLQAHPDLELEIVSGGLFIGERSQPIAAYPHIPGANSRIAAHYGVTFGQAYQSTLAEGKLVLNSLHPALALNYLKDRLPNHQHYAIVTAIQSAFYQDGLSLSDISTYGKIAEQFSLDRQQVETDLAHVFQQASSPEFIQARQLGVQTYPTLLLEKNGTFYDVRGQAMTLAELEMNLDQLLQDN</sequence>
<protein>
    <submittedName>
        <fullName evidence="1">Thioredoxin</fullName>
    </submittedName>
</protein>
<organism evidence="1 2">
    <name type="scientific">Streptococcus suis</name>
    <dbReference type="NCBI Taxonomy" id="1307"/>
    <lineage>
        <taxon>Bacteria</taxon>
        <taxon>Bacillati</taxon>
        <taxon>Bacillota</taxon>
        <taxon>Bacilli</taxon>
        <taxon>Lactobacillales</taxon>
        <taxon>Streptococcaceae</taxon>
        <taxon>Streptococcus</taxon>
    </lineage>
</organism>
<dbReference type="RefSeq" id="WP_044674220.1">
    <property type="nucleotide sequence ID" value="NZ_CEDG01000029.1"/>
</dbReference>
<dbReference type="Gene3D" id="1.10.472.60">
    <property type="entry name" value="putative protein disulfide isomerase domain"/>
    <property type="match status" value="1"/>
</dbReference>
<reference evidence="1 2" key="1">
    <citation type="submission" date="2016-02" db="EMBL/GenBank/DDBJ databases">
        <authorList>
            <consortium name="Pathogen Informatics"/>
        </authorList>
    </citation>
    <scope>NUCLEOTIDE SEQUENCE [LARGE SCALE GENOMIC DNA]</scope>
    <source>
        <strain evidence="1 2">LSS90</strain>
    </source>
</reference>
<proteinExistence type="predicted"/>
<evidence type="ECO:0000313" key="1">
    <source>
        <dbReference type="EMBL" id="CYV47751.1"/>
    </source>
</evidence>
<dbReference type="InterPro" id="IPR036249">
    <property type="entry name" value="Thioredoxin-like_sf"/>
</dbReference>
<accession>A0A0Z8HIV6</accession>
<dbReference type="EMBL" id="FIIN01000001">
    <property type="protein sequence ID" value="CYV47751.1"/>
    <property type="molecule type" value="Genomic_DNA"/>
</dbReference>
<dbReference type="Gene3D" id="3.40.30.10">
    <property type="entry name" value="Glutaredoxin"/>
    <property type="match status" value="1"/>
</dbReference>
<dbReference type="Proteomes" id="UP000071765">
    <property type="component" value="Unassembled WGS sequence"/>
</dbReference>
<dbReference type="AlphaFoldDB" id="A0A0Z8HIV6"/>
<name>A0A0Z8HIV6_STRSU</name>
<evidence type="ECO:0000313" key="2">
    <source>
        <dbReference type="Proteomes" id="UP000071765"/>
    </source>
</evidence>
<dbReference type="SUPFAM" id="SSF52833">
    <property type="entry name" value="Thioredoxin-like"/>
    <property type="match status" value="1"/>
</dbReference>
<gene>
    <name evidence="1" type="ORF">ERS132452_00074</name>
</gene>